<dbReference type="Pfam" id="PF13920">
    <property type="entry name" value="zf-C3HC4_3"/>
    <property type="match status" value="1"/>
</dbReference>
<dbReference type="InterPro" id="IPR051728">
    <property type="entry name" value="RING-FYVE_E3_ubiquitin-ligase"/>
</dbReference>
<keyword evidence="2 4" id="KW-0863">Zinc-finger</keyword>
<dbReference type="SUPFAM" id="SSF140860">
    <property type="entry name" value="Pseudo ankyrin repeat-like"/>
    <property type="match status" value="1"/>
</dbReference>
<dbReference type="Gene3D" id="3.10.350.10">
    <property type="entry name" value="LysM domain"/>
    <property type="match status" value="1"/>
</dbReference>
<keyword evidence="3" id="KW-0862">Zinc</keyword>
<reference evidence="9" key="1">
    <citation type="submission" date="2023-08" db="EMBL/GenBank/DDBJ databases">
        <authorList>
            <person name="Audoor S."/>
            <person name="Bilcke G."/>
        </authorList>
    </citation>
    <scope>NUCLEOTIDE SEQUENCE</scope>
</reference>
<evidence type="ECO:0000256" key="4">
    <source>
        <dbReference type="PROSITE-ProRule" id="PRU00175"/>
    </source>
</evidence>
<gene>
    <name evidence="9" type="ORF">CYCCA115_LOCUS18967</name>
</gene>
<comment type="caution">
    <text evidence="9">The sequence shown here is derived from an EMBL/GenBank/DDBJ whole genome shotgun (WGS) entry which is preliminary data.</text>
</comment>
<evidence type="ECO:0000256" key="3">
    <source>
        <dbReference type="ARBA" id="ARBA00022833"/>
    </source>
</evidence>
<dbReference type="InterPro" id="IPR000306">
    <property type="entry name" value="Znf_FYVE"/>
</dbReference>
<accession>A0AAD2JLA4</accession>
<dbReference type="InterPro" id="IPR013083">
    <property type="entry name" value="Znf_RING/FYVE/PHD"/>
</dbReference>
<feature type="domain" description="LysM" evidence="8">
    <location>
        <begin position="77"/>
        <end position="122"/>
    </location>
</feature>
<dbReference type="InterPro" id="IPR036779">
    <property type="entry name" value="LysM_dom_sf"/>
</dbReference>
<dbReference type="SUPFAM" id="SSF57850">
    <property type="entry name" value="RING/U-box"/>
    <property type="match status" value="1"/>
</dbReference>
<dbReference type="PANTHER" id="PTHR14879">
    <property type="entry name" value="CASPASE REGULATOR, RING FINGER DOMAIN-CONTAINING"/>
    <property type="match status" value="1"/>
</dbReference>
<dbReference type="InterPro" id="IPR001841">
    <property type="entry name" value="Znf_RING"/>
</dbReference>
<keyword evidence="10" id="KW-1185">Reference proteome</keyword>
<dbReference type="PROSITE" id="PS50089">
    <property type="entry name" value="ZF_RING_2"/>
    <property type="match status" value="1"/>
</dbReference>
<evidence type="ECO:0000259" key="6">
    <source>
        <dbReference type="PROSITE" id="PS50089"/>
    </source>
</evidence>
<dbReference type="Gene3D" id="3.30.40.10">
    <property type="entry name" value="Zinc/RING finger domain, C3HC4 (zinc finger)"/>
    <property type="match status" value="2"/>
</dbReference>
<dbReference type="GO" id="GO:0008270">
    <property type="term" value="F:zinc ion binding"/>
    <property type="evidence" value="ECO:0007669"/>
    <property type="project" value="UniProtKB-KW"/>
</dbReference>
<dbReference type="PROSITE" id="PS51782">
    <property type="entry name" value="LYSM"/>
    <property type="match status" value="1"/>
</dbReference>
<dbReference type="SMART" id="SM00257">
    <property type="entry name" value="LysM"/>
    <property type="match status" value="1"/>
</dbReference>
<evidence type="ECO:0008006" key="11">
    <source>
        <dbReference type="Google" id="ProtNLM"/>
    </source>
</evidence>
<dbReference type="SMART" id="SM00064">
    <property type="entry name" value="FYVE"/>
    <property type="match status" value="1"/>
</dbReference>
<feature type="domain" description="FYVE-type" evidence="7">
    <location>
        <begin position="1093"/>
        <end position="1153"/>
    </location>
</feature>
<dbReference type="Pfam" id="PF01476">
    <property type="entry name" value="LysM"/>
    <property type="match status" value="1"/>
</dbReference>
<dbReference type="InterPro" id="IPR017455">
    <property type="entry name" value="Znf_FYVE-rel"/>
</dbReference>
<dbReference type="Pfam" id="PF01363">
    <property type="entry name" value="FYVE"/>
    <property type="match status" value="1"/>
</dbReference>
<dbReference type="Proteomes" id="UP001295423">
    <property type="component" value="Unassembled WGS sequence"/>
</dbReference>
<feature type="region of interest" description="Disordered" evidence="5">
    <location>
        <begin position="197"/>
        <end position="226"/>
    </location>
</feature>
<feature type="region of interest" description="Disordered" evidence="5">
    <location>
        <begin position="119"/>
        <end position="168"/>
    </location>
</feature>
<evidence type="ECO:0000313" key="9">
    <source>
        <dbReference type="EMBL" id="CAJ1960955.1"/>
    </source>
</evidence>
<evidence type="ECO:0000259" key="8">
    <source>
        <dbReference type="PROSITE" id="PS51782"/>
    </source>
</evidence>
<feature type="compositionally biased region" description="Basic and acidic residues" evidence="5">
    <location>
        <begin position="123"/>
        <end position="143"/>
    </location>
</feature>
<proteinExistence type="predicted"/>
<dbReference type="InterPro" id="IPR018392">
    <property type="entry name" value="LysM"/>
</dbReference>
<organism evidence="9 10">
    <name type="scientific">Cylindrotheca closterium</name>
    <dbReference type="NCBI Taxonomy" id="2856"/>
    <lineage>
        <taxon>Eukaryota</taxon>
        <taxon>Sar</taxon>
        <taxon>Stramenopiles</taxon>
        <taxon>Ochrophyta</taxon>
        <taxon>Bacillariophyta</taxon>
        <taxon>Bacillariophyceae</taxon>
        <taxon>Bacillariophycidae</taxon>
        <taxon>Bacillariales</taxon>
        <taxon>Bacillariaceae</taxon>
        <taxon>Cylindrotheca</taxon>
    </lineage>
</organism>
<dbReference type="CDD" id="cd00118">
    <property type="entry name" value="LysM"/>
    <property type="match status" value="1"/>
</dbReference>
<evidence type="ECO:0000256" key="2">
    <source>
        <dbReference type="ARBA" id="ARBA00022771"/>
    </source>
</evidence>
<evidence type="ECO:0000256" key="1">
    <source>
        <dbReference type="ARBA" id="ARBA00022723"/>
    </source>
</evidence>
<keyword evidence="1" id="KW-0479">Metal-binding</keyword>
<feature type="compositionally biased region" description="Polar residues" evidence="5">
    <location>
        <begin position="144"/>
        <end position="168"/>
    </location>
</feature>
<evidence type="ECO:0000256" key="5">
    <source>
        <dbReference type="SAM" id="MobiDB-lite"/>
    </source>
</evidence>
<dbReference type="EMBL" id="CAKOGP040002080">
    <property type="protein sequence ID" value="CAJ1960955.1"/>
    <property type="molecule type" value="Genomic_DNA"/>
</dbReference>
<name>A0AAD2JLA4_9STRA</name>
<sequence>MMSEGGVYPWKRQDVDIHRGPPASYAGLQNPLPEPPENMRWIKDEDTREWSLERKLEKDTFFQEITPKPRLENRNYFEHEIQPSDTFTGICLRYKVSAAQLRKANGGFSGTNLFLAPNPLKIPRQEMTKQKSGENEESSKMRASDSSSIGRTSPSQTEISQSVNGVSSQATTILSDDEDDDDDSNAAMQVLQDSLRFESERQNPLQFESARLPPPQPMEERRTSSTTTLYPPIESIEAIARNQIELEETWKAAAEPQKMSYQETKAAAAMKSCCDDCDGSSCTCASSNPHMSPTRHHQFPFMALSNPHAAARATSLRGPTLYPSIFPNGHNTPPRALARRSRGIDYDDMDDHHNRHGQLRDDDDDLLAMKMAAYEGGGGRESMPPVARMPSQQAEATVVDYDVHPADISVHAVQADLVGQEHYHGDSQYNSSQAQVTDYPPTTVTAHASEFIETAQSVIATVAGDATEATVIESGPMDKVTADAWDATTTEALVLEDSNMDIVDLDSKPPAVEDRSLPREQNIAYDAQEGHMQEAAAEATVLEFDDHPSTFPIASNAVHAEFVGQDFRSSSQDICSSAVYEHSSSADSDFPPGSNHEDVAIQSAEVRADEMNNATEATVINSSQLNEAWDVVSAVEETSGTDVVFPSGEAEVVGITEDVHPSELACSVNRAELVGTDLNCAIAVASDHQHEESYDNNFDTQVEEAQVLDDAPGDTTFEPELKDVPMQDNDWTSRDGSGDSFAIAEGAAEVVGITDNYHPSELVGDAAQAELMGTDSNYAVAVASNMQQEGNAAQGLNDATIGDGEFVVEGPVGDVVATETAGQTGAVPRETHATFIDYQEFTQVDAYAAVMAELVGDDNRFSNEEPPMPVTVLSEPVENFDYSDGSALHARKTEVPIANQNSAVIETSAVHQEIALDSDHHYTQGNLSASSHNSPSHVVASPMLTNSAPAAEAIHGSVDADAGVDSIAIASQRTTSSGSIRLQSFHPSSIARNTSNVMARSTSSVIDLLFRCQNVTTNDELARSLYPRELLPSTVLFSEATNSWVTTVNTNQKALEQRDTEESAKSVRAFSVPTRKQAVCLAKAWSPPKMHAFEANPACTICASQFNVFKRASHCRNCGICVCNNCMVQWPQKMLPITYNIKKESMMNVCKTCDWLCSSFRLALLDGDKDRAIAIHSTGNINLTTPFANVKGELFYPVHCAVLGGNLELLKWLIEEHCCPLRSIRISSCRQRDAAGTYTPILTSKGRSLLGIALENRNIDIVHYLVVKKRMMLTAEKGISNEILTQNLDLVLRVLPDNAFHRQQTSLPEDLAIPIDSTIVRSSSGNQGIQTEDDNVITATSLSDVGEEIGTSRDECIICFSNPINCVATPCGHQICCLDCSRNIIRCPVCAVECTFMRVYRP</sequence>
<evidence type="ECO:0000313" key="10">
    <source>
        <dbReference type="Proteomes" id="UP001295423"/>
    </source>
</evidence>
<dbReference type="InterPro" id="IPR011011">
    <property type="entry name" value="Znf_FYVE_PHD"/>
</dbReference>
<evidence type="ECO:0000259" key="7">
    <source>
        <dbReference type="PROSITE" id="PS50178"/>
    </source>
</evidence>
<dbReference type="PANTHER" id="PTHR14879:SF5">
    <property type="entry name" value="RING-TYPE DOMAIN-CONTAINING PROTEIN"/>
    <property type="match status" value="1"/>
</dbReference>
<feature type="domain" description="RING-type" evidence="6">
    <location>
        <begin position="1356"/>
        <end position="1390"/>
    </location>
</feature>
<dbReference type="SUPFAM" id="SSF57903">
    <property type="entry name" value="FYVE/PHD zinc finger"/>
    <property type="match status" value="1"/>
</dbReference>
<dbReference type="PROSITE" id="PS50178">
    <property type="entry name" value="ZF_FYVE"/>
    <property type="match status" value="1"/>
</dbReference>
<protein>
    <recommendedName>
        <fullName evidence="11">RING-type domain-containing protein</fullName>
    </recommendedName>
</protein>
<dbReference type="CDD" id="cd00065">
    <property type="entry name" value="FYVE_like_SF"/>
    <property type="match status" value="1"/>
</dbReference>
<feature type="region of interest" description="Disordered" evidence="5">
    <location>
        <begin position="13"/>
        <end position="36"/>
    </location>
</feature>